<evidence type="ECO:0000313" key="10">
    <source>
        <dbReference type="EMBL" id="JAP41541.1"/>
    </source>
</evidence>
<feature type="active site" description="Glycyl thioester intermediate" evidence="5">
    <location>
        <position position="3810"/>
    </location>
</feature>
<feature type="region of interest" description="Disordered" evidence="7">
    <location>
        <begin position="3369"/>
        <end position="3397"/>
    </location>
</feature>
<feature type="compositionally biased region" description="Polar residues" evidence="7">
    <location>
        <begin position="3459"/>
        <end position="3470"/>
    </location>
</feature>
<feature type="region of interest" description="Disordered" evidence="7">
    <location>
        <begin position="1965"/>
        <end position="1998"/>
    </location>
</feature>
<feature type="compositionally biased region" description="Basic and acidic residues" evidence="7">
    <location>
        <begin position="2894"/>
        <end position="2904"/>
    </location>
</feature>
<feature type="region of interest" description="Disordered" evidence="7">
    <location>
        <begin position="581"/>
        <end position="627"/>
    </location>
</feature>
<dbReference type="CDD" id="cd19675">
    <property type="entry name" value="UBR-box_UBR5"/>
    <property type="match status" value="1"/>
</dbReference>
<dbReference type="InterPro" id="IPR047503">
    <property type="entry name" value="UBR-box_UBR5"/>
</dbReference>
<feature type="compositionally biased region" description="Low complexity" evidence="7">
    <location>
        <begin position="2329"/>
        <end position="2341"/>
    </location>
</feature>
<feature type="region of interest" description="Disordered" evidence="7">
    <location>
        <begin position="1620"/>
        <end position="1671"/>
    </location>
</feature>
<feature type="compositionally biased region" description="Low complexity" evidence="7">
    <location>
        <begin position="123"/>
        <end position="134"/>
    </location>
</feature>
<dbReference type="SMART" id="SM00119">
    <property type="entry name" value="HECTc"/>
    <property type="match status" value="1"/>
</dbReference>
<name>A0A0X3NNM2_SCHSO</name>
<dbReference type="CDD" id="cd14423">
    <property type="entry name" value="CUE_UBR5"/>
    <property type="match status" value="1"/>
</dbReference>
<feature type="compositionally biased region" description="Polar residues" evidence="7">
    <location>
        <begin position="799"/>
        <end position="813"/>
    </location>
</feature>
<dbReference type="GO" id="GO:0000209">
    <property type="term" value="P:protein polyubiquitination"/>
    <property type="evidence" value="ECO:0007669"/>
    <property type="project" value="TreeGrafter"/>
</dbReference>
<evidence type="ECO:0000256" key="2">
    <source>
        <dbReference type="ARBA" id="ARBA00022771"/>
    </source>
</evidence>
<feature type="compositionally biased region" description="Low complexity" evidence="7">
    <location>
        <begin position="814"/>
        <end position="826"/>
    </location>
</feature>
<dbReference type="GO" id="GO:0005634">
    <property type="term" value="C:nucleus"/>
    <property type="evidence" value="ECO:0007669"/>
    <property type="project" value="TreeGrafter"/>
</dbReference>
<feature type="region of interest" description="Disordered" evidence="7">
    <location>
        <begin position="3416"/>
        <end position="3493"/>
    </location>
</feature>
<feature type="region of interest" description="Disordered" evidence="7">
    <location>
        <begin position="333"/>
        <end position="352"/>
    </location>
</feature>
<dbReference type="FunFam" id="1.10.8.10:FF:000009">
    <property type="entry name" value="Putative E3 ubiquitin-protein ligase UBR5"/>
    <property type="match status" value="1"/>
</dbReference>
<gene>
    <name evidence="10" type="ORF">TR160145</name>
</gene>
<proteinExistence type="predicted"/>
<feature type="compositionally biased region" description="Polar residues" evidence="7">
    <location>
        <begin position="2879"/>
        <end position="2889"/>
    </location>
</feature>
<dbReference type="GO" id="GO:0005737">
    <property type="term" value="C:cytoplasm"/>
    <property type="evidence" value="ECO:0007669"/>
    <property type="project" value="TreeGrafter"/>
</dbReference>
<protein>
    <recommendedName>
        <fullName evidence="11">E3 ubiquitin-protein ligase UBR5</fullName>
    </recommendedName>
</protein>
<dbReference type="SUPFAM" id="SSF50985">
    <property type="entry name" value="RCC1/BLIP-II"/>
    <property type="match status" value="1"/>
</dbReference>
<dbReference type="SMART" id="SM00396">
    <property type="entry name" value="ZnF_UBR1"/>
    <property type="match status" value="1"/>
</dbReference>
<evidence type="ECO:0000256" key="5">
    <source>
        <dbReference type="PROSITE-ProRule" id="PRU00104"/>
    </source>
</evidence>
<keyword evidence="4" id="KW-0862">Zinc</keyword>
<dbReference type="GO" id="GO:0090263">
    <property type="term" value="P:positive regulation of canonical Wnt signaling pathway"/>
    <property type="evidence" value="ECO:0007669"/>
    <property type="project" value="TreeGrafter"/>
</dbReference>
<dbReference type="InterPro" id="IPR003126">
    <property type="entry name" value="Znf_UBR"/>
</dbReference>
<feature type="zinc finger region" description="UBR-type" evidence="6">
    <location>
        <begin position="1479"/>
        <end position="1547"/>
    </location>
</feature>
<feature type="region of interest" description="Disordered" evidence="7">
    <location>
        <begin position="2322"/>
        <end position="2341"/>
    </location>
</feature>
<accession>A0A0X3NNM2</accession>
<dbReference type="Pfam" id="PF11547">
    <property type="entry name" value="E3_UbLigase_EDD"/>
    <property type="match status" value="1"/>
</dbReference>
<dbReference type="InterPro" id="IPR000569">
    <property type="entry name" value="HECT_dom"/>
</dbReference>
<dbReference type="Gene3D" id="1.10.8.10">
    <property type="entry name" value="DNA helicase RuvA subunit, C-terminal domain"/>
    <property type="match status" value="1"/>
</dbReference>
<feature type="compositionally biased region" description="Polar residues" evidence="7">
    <location>
        <begin position="582"/>
        <end position="621"/>
    </location>
</feature>
<dbReference type="PROSITE" id="PS51157">
    <property type="entry name" value="ZF_UBR"/>
    <property type="match status" value="1"/>
</dbReference>
<feature type="compositionally biased region" description="Polar residues" evidence="7">
    <location>
        <begin position="3416"/>
        <end position="3426"/>
    </location>
</feature>
<feature type="compositionally biased region" description="Polar residues" evidence="7">
    <location>
        <begin position="2917"/>
        <end position="2933"/>
    </location>
</feature>
<feature type="domain" description="HECT" evidence="8">
    <location>
        <begin position="3543"/>
        <end position="3841"/>
    </location>
</feature>
<feature type="compositionally biased region" description="Polar residues" evidence="7">
    <location>
        <begin position="2080"/>
        <end position="2090"/>
    </location>
</feature>
<dbReference type="GO" id="GO:0034450">
    <property type="term" value="F:ubiquitin-ubiquitin ligase activity"/>
    <property type="evidence" value="ECO:0007669"/>
    <property type="project" value="TreeGrafter"/>
</dbReference>
<feature type="compositionally biased region" description="Low complexity" evidence="7">
    <location>
        <begin position="2617"/>
        <end position="2634"/>
    </location>
</feature>
<dbReference type="GO" id="GO:0008270">
    <property type="term" value="F:zinc ion binding"/>
    <property type="evidence" value="ECO:0007669"/>
    <property type="project" value="UniProtKB-KW"/>
</dbReference>
<dbReference type="EMBL" id="GEEE01021684">
    <property type="protein sequence ID" value="JAP41541.1"/>
    <property type="molecule type" value="Transcribed_RNA"/>
</dbReference>
<feature type="compositionally biased region" description="Basic and acidic residues" evidence="7">
    <location>
        <begin position="103"/>
        <end position="120"/>
    </location>
</feature>
<dbReference type="Gene3D" id="3.30.2160.10">
    <property type="entry name" value="Hect, E3 ligase catalytic domain"/>
    <property type="match status" value="1"/>
</dbReference>
<dbReference type="PROSITE" id="PS50237">
    <property type="entry name" value="HECT"/>
    <property type="match status" value="1"/>
</dbReference>
<dbReference type="InterPro" id="IPR009091">
    <property type="entry name" value="RCC1/BLIP-II"/>
</dbReference>
<feature type="compositionally biased region" description="Polar residues" evidence="7">
    <location>
        <begin position="861"/>
        <end position="872"/>
    </location>
</feature>
<feature type="compositionally biased region" description="Basic and acidic residues" evidence="7">
    <location>
        <begin position="1978"/>
        <end position="1987"/>
    </location>
</feature>
<dbReference type="PANTHER" id="PTHR46276">
    <property type="entry name" value="E3 UBIQUITIN-PROTEIN LIGASE UBR5"/>
    <property type="match status" value="1"/>
</dbReference>
<keyword evidence="3 5" id="KW-0833">Ubl conjugation pathway</keyword>
<keyword evidence="1" id="KW-0479">Metal-binding</keyword>
<evidence type="ECO:0000256" key="3">
    <source>
        <dbReference type="ARBA" id="ARBA00022786"/>
    </source>
</evidence>
<evidence type="ECO:0000259" key="9">
    <source>
        <dbReference type="PROSITE" id="PS51157"/>
    </source>
</evidence>
<feature type="compositionally biased region" description="Low complexity" evidence="7">
    <location>
        <begin position="3432"/>
        <end position="3442"/>
    </location>
</feature>
<evidence type="ECO:0008006" key="11">
    <source>
        <dbReference type="Google" id="ProtNLM"/>
    </source>
</evidence>
<feature type="compositionally biased region" description="Polar residues" evidence="7">
    <location>
        <begin position="1630"/>
        <end position="1650"/>
    </location>
</feature>
<feature type="compositionally biased region" description="Polar residues" evidence="7">
    <location>
        <begin position="2183"/>
        <end position="2195"/>
    </location>
</feature>
<sequence>RVTPYSRDVQELMSCPFVFVSKPSKDVNSHSQLQSDLVDCLKRISDQVKKDGVSAPEVLRPLFQSRIIESVIGPSHIAFRLEDGRVCRVAYFLRPDSIPTLEEKRKARSSDMRNDSHYNREVSSGSTRSSGASAALRSMRSPLGVLGRHARGLSFLREMQRQGIYLARPISSQIPAADVPESLIEQCQTVLQGKSRQLIVRELQRTNLDVNMAVNNLLSRDDEADLGGSSGTVGAPSATEDWEDEAEDLFSIFEHPEGHLLFESETGVTDELLDRAFSPRLRGELGSDYDYTSYSDRRKRRRLDAHSYVRSADTYGGRSTSSYIESRRFWRSIPGSSDDQPQRADEDIYDSANPQIPSKNRYYVYLGDKLEFWPPSTSDTPGFVFTAIAALYSELLAVTSSGELHQWKWKSTEPYGFQACESNNSFSQRLTFPIFNDRPTLDTDVASGATATQTATVNHRHPRAASLGINGEKIVSLSACITRASVVTASGAIASFMDDVLPALLQATASSSSSSNALSLRSAVARFEHPATRFLELKHETIRKVYTAPLISVVQCESGNVYWWGVYPSYMRQRTVDRLRNQKQPVSTNASSPIQSTGHSRTNVNSRSRHTSTGPPGTLTAQPEPARPVGPGDLVCMKNAPVFHAGAVGFTLVNGLPKVGVLLEDAWKLTDVCRFRVKSPSILTSLSLSSCLDPIQSARLQSSMDQVSQTESALHAFACPHAIAAWNNNIPSTSFDVSAALADGVPPAAPATADSGVGGPGSSLSLEMPPPPSPASSTCSDQSGPIKVSPGTFKRKKVPSTSSDRGERGTTTVARASSEAEGRASSPVGGQLRGSSRRTTSTEKESTEFGGTRSATKRQHSSLTNRAGGNSSESEELEDWCLNDVVFVEDGRTQPVGVLLKVDGNIAAVKFLKEQDRACLAANCTLSPVCMLINSITAGVPPPSSAAACGQQSQLTKLNPSATKSSAGASSLPPDPMTWLNDCRLLKKDDLMVVKPTGLQRVPDFVQHSPRKIPTSFLSSKASGETGSGTTTACNRKKLISIAPENGRIHAIVERLLDNPASGPPPSDPKTLEYHVFTLNGKTVSSHRLPILSQGCPRPAYDQLAYTCPAERPLLLRDSAGVVFPFLPTPRSGQEPWVFPQWLDLPSIQCAALSWLSPSCLSAFGDSQANPSPGATDSNLKKNKEAKSRIPRILFGVIVVSETSLMQYIVRAEDQKVEEALRSLATSTTTKVQSVVHELADGHRNILHMAVLMCAPQSNREAEWSDRLVSILANQSEGKFKNLELRNPGQSWNLTPTSKPLFSLLNLGSSRSGASGLTMHDLFIRSSIEAVTTPAHTTSDQETQGDVVASQPAFPSAPPTTTAGSNFWYLPPVSTDDFTRRQASYRILRLLLRDPTLRPYLRQLLSSVTDDGMTPFMLAIQCKAYQVANFLLDFLVDLENIRPESQTTSQFSYSPLMKYLFPPSSCLDDSPLFMLCYNDTCSFTWTGPNHIRLDIFECRTCGLMDSLCCCTECARVCHKGHDCRLKRTSPTAYCDCWEKCCCRSLILGSQSMRLSLFERLLRETDLVYLPNGRGEHLMVYLTKSVERQCREQKQYRPSRRRLGPITSRSVIAAAAAAAVTTTPTGANADAPTSASPLSGRTQSGGVTSADVTGRGNGGASSDEPEHDLEPPTFCRDALELVLESKSAAASLLCGDGPPSPSKDEQPFMAIQSGASQLDEFVFTLLCKCPPELLHRLLSTLSTSLEEHLSAPRREKNLLRFLRIGLQQPSSESTSVDHSDSSSSFLACRHGIARFVRSVARVYTSIVLGLAPDHYKKKPRLSSQSQPLELCRLVFLHLAPVACVELSLLAVGLLSPVRTGGLRPSAIYTLTSQTNEAIHAFDQVITSERVQGIRRQPAVNSFDCPNGVVRRLMYKHPNHLPSWIAKQHCLTASVTTGEEGAKIADDGGEDSSASARNNSSAVVAGAASADSRFSAATNKSDKAGKDESSTTEEDSREVSVATQVRNFNVSAMFERTQPVDLSTNISSEEAAGIENFTTPTMNLTAAPDDVACPDSESDDETAVDMVDTLSSSRLRSVIGNDRTTGSSTSLRGYTPRPHRRSYRSGFAMDTRNPSNKSSLARQSCPGLHPIEMDAEGEDDDITSHLFPPDVTESDDQDPIAEALTVDLRPLNSQHDSDSEGTDADVQSTELDGDSTQPLPPMAPAPLLDNSDSSVRSTGRDDTVTPMHGVAVSVAEDDDENKSVASSSRPALATTSADDQLMDGSSAATTLDVERRRQRKNFSHLSEYVRDVIKRVSEEPARTELPPSPKFMRLLSLEGQSRQGPIEHQLTSGSYATDTTTSSSTLDCFKNRDDVSDHRRSSVTVYREVSDSQASAVATVTDDNATSAWSLCLDASPTSLRQQHCSSPASSTAATVGTLGSVIDLDMGSELGGGNPSHGVAGGEVDNTPVTLELNEMDRDDRDGARRELLSTYPPVSDANRSQVEDEPMVTVLSASASEADGSELEDAENLVATADYAEEDEDEEDEEEEELVADEEEFDEVNEGEEDDDDDDDEDDDDEDDDEEVDDEDEEECEVDDGQDEDEDDDDDGDSSQHSDDQSPPPYPPSPPWTALGGSGSGVTSSNTATSVVISSTAGDDSHPVRGSSRGLPSASATSSSESPRTYASVARAAPTPGTSTTSSVPRRVASAINLLGVPSPSQSAGINCTTLADNKEFGMHITQIQLSRAFACIMRLLADCMVDLNNEQAASSLLRRCVSAPVFLSSLSTDTSVPATKTTFSFGTDNTRATTGSRQHNFSFDGAGTRILYLKSLGLPSLGLSPTSRSLPAVEPVSFLQLSVQDQAAICASVGYALAPVWAWLVGSMDSLESQLRFRALWSAPKSATENAVTSEPTEAPSGRRRDQHSERGSTSVAIDGSEPASCQTNNSPCLTTPTSQPGLASTNCSVFESGSGGTGLQSQEGGIAPVGASVGTASGSSRQDFLTYLLSVMRSAANEHHDTAPNIDITSHKHTAYIVDAFLYLFKAFEMAWPSGLCHHLRSLHQEDPLCIDTDNKNWRDNNAQTVDFPGPLAQRTDAFFRRSDSTLSLAGAGLDPVLTPVSEALPLAVYPQRLQPTSRRSDLFGTARRSSENILNLPTPVDVDPEHSTWSDMLKVSDSERPILMGGEFLDHTAHAGSVLARWCASLEAFSQKFSDDVGTESRSYMVELGRFTDKEARFRKEMERLRNATRRDLTLVVDREPRALLLGTVRQLNVEFNKRVVQGQLSNNLLRASSEFERTPLSSSSGTLQEGGASRVTTAGRGQTMSILSSSTNSTALNNVGSILQKVGAVGPVLACHRIKVTFRDEPGEGSGVARSFITAFSEMVLSERPLPELSSILQPPPTAETTVGLRGSTSSSAGGGADHHISAPFSVISTATITLSTPGTERGGSTNRHEFSSTSSVPRSLSVHGAESNNGDAMDVSYPGSSQAKTTVSMSFDRDKAGEKSMNTPQSASLNQSEDEDAAILASRPERAPLFWQPGLGGFYSPRAVSQSPSIDSAALQCRYTIYRCIGRVIGLCLLTNETCPLRFNRHVLKYILGRPLCWHDFAFFDSTVYEGLRQLLLYTTPARPEGTSDSILDYNLTFSLLAAPEEGGSVRGPSAQHPLVPGGDKIDVNSVNIYEFVKRYAEFKMREVINEPLEHIRLGVFDVLPHNALDGLTSEDLRLLLNGVSDINVDTLVGYTTFLDESGASAFIALSEGTAGSGVTVPNAADRVARLKRWFWNVVRSMDARQRQDLLYFWTSSPALPASAHGFQPMPTITIRPPDDQHLPTANTCISRLYLPLYSSKQILREKLLQAIQTKGFGFV</sequence>
<feature type="compositionally biased region" description="Pro residues" evidence="7">
    <location>
        <begin position="2598"/>
        <end position="2607"/>
    </location>
</feature>
<dbReference type="InterPro" id="IPR035983">
    <property type="entry name" value="Hect_E3_ubiquitin_ligase"/>
</dbReference>
<feature type="compositionally biased region" description="Acidic residues" evidence="7">
    <location>
        <begin position="2515"/>
        <end position="2589"/>
    </location>
</feature>
<organism evidence="10">
    <name type="scientific">Schistocephalus solidus</name>
    <name type="common">Tapeworm</name>
    <dbReference type="NCBI Taxonomy" id="70667"/>
    <lineage>
        <taxon>Eukaryota</taxon>
        <taxon>Metazoa</taxon>
        <taxon>Spiralia</taxon>
        <taxon>Lophotrochozoa</taxon>
        <taxon>Platyhelminthes</taxon>
        <taxon>Cestoda</taxon>
        <taxon>Eucestoda</taxon>
        <taxon>Diphyllobothriidea</taxon>
        <taxon>Diphyllobothriidae</taxon>
        <taxon>Schistocephalus</taxon>
    </lineage>
</organism>
<dbReference type="PANTHER" id="PTHR46276:SF1">
    <property type="entry name" value="E3 UBIQUITIN-PROTEIN LIGASE UBR5"/>
    <property type="match status" value="1"/>
</dbReference>
<feature type="compositionally biased region" description="Polar residues" evidence="7">
    <location>
        <begin position="3481"/>
        <end position="3492"/>
    </location>
</feature>
<reference evidence="10" key="1">
    <citation type="submission" date="2016-01" db="EMBL/GenBank/DDBJ databases">
        <title>Reference transcriptome for the parasite Schistocephalus solidus: insights into the molecular evolution of parasitism.</title>
        <authorList>
            <person name="Hebert F.O."/>
            <person name="Grambauer S."/>
            <person name="Barber I."/>
            <person name="Landry C.R."/>
            <person name="Aubin-Horth N."/>
        </authorList>
    </citation>
    <scope>NUCLEOTIDE SEQUENCE</scope>
</reference>
<evidence type="ECO:0000256" key="6">
    <source>
        <dbReference type="PROSITE-ProRule" id="PRU00508"/>
    </source>
</evidence>
<feature type="domain" description="UBR-type" evidence="9">
    <location>
        <begin position="1479"/>
        <end position="1547"/>
    </location>
</feature>
<feature type="region of interest" description="Disordered" evidence="7">
    <location>
        <begin position="2077"/>
        <end position="2259"/>
    </location>
</feature>
<feature type="compositionally biased region" description="Polar residues" evidence="7">
    <location>
        <begin position="2110"/>
        <end position="2120"/>
    </location>
</feature>
<feature type="compositionally biased region" description="Low complexity" evidence="7">
    <location>
        <begin position="2643"/>
        <end position="2681"/>
    </location>
</feature>
<feature type="non-terminal residue" evidence="10">
    <location>
        <position position="1"/>
    </location>
</feature>
<evidence type="ECO:0000259" key="8">
    <source>
        <dbReference type="PROSITE" id="PS50237"/>
    </source>
</evidence>
<keyword evidence="2" id="KW-0863">Zinc-finger</keyword>
<feature type="region of interest" description="Disordered" evidence="7">
    <location>
        <begin position="103"/>
        <end position="134"/>
    </location>
</feature>
<feature type="region of interest" description="Disordered" evidence="7">
    <location>
        <begin position="2879"/>
        <end position="2933"/>
    </location>
</feature>
<evidence type="ECO:0000256" key="1">
    <source>
        <dbReference type="ARBA" id="ARBA00022723"/>
    </source>
</evidence>
<dbReference type="GO" id="GO:0043130">
    <property type="term" value="F:ubiquitin binding"/>
    <property type="evidence" value="ECO:0007669"/>
    <property type="project" value="InterPro"/>
</dbReference>
<feature type="compositionally biased region" description="Polar residues" evidence="7">
    <location>
        <begin position="2241"/>
        <end position="2256"/>
    </location>
</feature>
<dbReference type="Gene3D" id="3.30.2410.10">
    <property type="entry name" value="Hect, E3 ligase catalytic domain"/>
    <property type="match status" value="1"/>
</dbReference>
<dbReference type="Pfam" id="PF00632">
    <property type="entry name" value="HECT"/>
    <property type="match status" value="1"/>
</dbReference>
<evidence type="ECO:0000256" key="4">
    <source>
        <dbReference type="ARBA" id="ARBA00022833"/>
    </source>
</evidence>
<feature type="region of interest" description="Disordered" evidence="7">
    <location>
        <begin position="2494"/>
        <end position="2681"/>
    </location>
</feature>
<dbReference type="InterPro" id="IPR024725">
    <property type="entry name" value="UBR5_UBA"/>
</dbReference>
<feature type="region of interest" description="Disordered" evidence="7">
    <location>
        <begin position="749"/>
        <end position="875"/>
    </location>
</feature>
<dbReference type="Gene3D" id="3.90.1750.10">
    <property type="entry name" value="Hect, E3 ligase catalytic domains"/>
    <property type="match status" value="1"/>
</dbReference>
<evidence type="ECO:0000256" key="7">
    <source>
        <dbReference type="SAM" id="MobiDB-lite"/>
    </source>
</evidence>
<dbReference type="SUPFAM" id="SSF56204">
    <property type="entry name" value="Hect, E3 ligase catalytic domain"/>
    <property type="match status" value="1"/>
</dbReference>